<dbReference type="PANTHER" id="PTHR33463:SF204">
    <property type="entry name" value="NB-ARC DOMAIN-CONTAINING PROTEIN"/>
    <property type="match status" value="1"/>
</dbReference>
<keyword evidence="2" id="KW-0611">Plant defense</keyword>
<dbReference type="EMBL" id="GDJX01022646">
    <property type="protein sequence ID" value="JAT45290.1"/>
    <property type="molecule type" value="Transcribed_RNA"/>
</dbReference>
<dbReference type="Gene3D" id="3.80.10.10">
    <property type="entry name" value="Ribonuclease Inhibitor"/>
    <property type="match status" value="1"/>
</dbReference>
<dbReference type="InterPro" id="IPR055414">
    <property type="entry name" value="LRR_R13L4/SHOC2-like"/>
</dbReference>
<evidence type="ECO:0000259" key="4">
    <source>
        <dbReference type="Pfam" id="PF23598"/>
    </source>
</evidence>
<organism evidence="5">
    <name type="scientific">Anthurium amnicola</name>
    <dbReference type="NCBI Taxonomy" id="1678845"/>
    <lineage>
        <taxon>Eukaryota</taxon>
        <taxon>Viridiplantae</taxon>
        <taxon>Streptophyta</taxon>
        <taxon>Embryophyta</taxon>
        <taxon>Tracheophyta</taxon>
        <taxon>Spermatophyta</taxon>
        <taxon>Magnoliopsida</taxon>
        <taxon>Liliopsida</taxon>
        <taxon>Araceae</taxon>
        <taxon>Pothoideae</taxon>
        <taxon>Potheae</taxon>
        <taxon>Anthurium</taxon>
    </lineage>
</organism>
<dbReference type="FunFam" id="1.10.10.10:FF:000322">
    <property type="entry name" value="Probable disease resistance protein At1g63360"/>
    <property type="match status" value="1"/>
</dbReference>
<dbReference type="FunFam" id="1.10.8.430:FF:000003">
    <property type="entry name" value="Probable disease resistance protein At5g66910"/>
    <property type="match status" value="1"/>
</dbReference>
<dbReference type="InterPro" id="IPR027417">
    <property type="entry name" value="P-loop_NTPase"/>
</dbReference>
<dbReference type="Gene3D" id="1.10.10.10">
    <property type="entry name" value="Winged helix-like DNA-binding domain superfamily/Winged helix DNA-binding domain"/>
    <property type="match status" value="1"/>
</dbReference>
<evidence type="ECO:0000256" key="2">
    <source>
        <dbReference type="ARBA" id="ARBA00022821"/>
    </source>
</evidence>
<dbReference type="InterPro" id="IPR050905">
    <property type="entry name" value="Plant_NBS-LRR"/>
</dbReference>
<protein>
    <submittedName>
        <fullName evidence="5">Disease resistance protein RPS2</fullName>
    </submittedName>
</protein>
<dbReference type="Gene3D" id="1.10.8.430">
    <property type="entry name" value="Helical domain of apoptotic protease-activating factors"/>
    <property type="match status" value="1"/>
</dbReference>
<dbReference type="AlphaFoldDB" id="A0A1D1XSG1"/>
<dbReference type="GO" id="GO:0009626">
    <property type="term" value="P:plant-type hypersensitive response"/>
    <property type="evidence" value="ECO:0007669"/>
    <property type="project" value="UniProtKB-ARBA"/>
</dbReference>
<dbReference type="InterPro" id="IPR032675">
    <property type="entry name" value="LRR_dom_sf"/>
</dbReference>
<dbReference type="PANTHER" id="PTHR33463">
    <property type="entry name" value="NB-ARC DOMAIN-CONTAINING PROTEIN-RELATED"/>
    <property type="match status" value="1"/>
</dbReference>
<proteinExistence type="predicted"/>
<dbReference type="InterPro" id="IPR058922">
    <property type="entry name" value="WHD_DRP"/>
</dbReference>
<dbReference type="PRINTS" id="PR00364">
    <property type="entry name" value="DISEASERSIST"/>
</dbReference>
<dbReference type="SUPFAM" id="SSF52540">
    <property type="entry name" value="P-loop containing nucleoside triphosphate hydrolases"/>
    <property type="match status" value="1"/>
</dbReference>
<dbReference type="GO" id="GO:0043531">
    <property type="term" value="F:ADP binding"/>
    <property type="evidence" value="ECO:0007669"/>
    <property type="project" value="InterPro"/>
</dbReference>
<evidence type="ECO:0000313" key="5">
    <source>
        <dbReference type="EMBL" id="JAT45290.1"/>
    </source>
</evidence>
<name>A0A1D1XSG1_9ARAE</name>
<dbReference type="Pfam" id="PF23598">
    <property type="entry name" value="LRR_14"/>
    <property type="match status" value="1"/>
</dbReference>
<feature type="domain" description="Disease resistance protein winged helix" evidence="3">
    <location>
        <begin position="116"/>
        <end position="190"/>
    </location>
</feature>
<evidence type="ECO:0000256" key="1">
    <source>
        <dbReference type="ARBA" id="ARBA00022737"/>
    </source>
</evidence>
<dbReference type="GO" id="GO:0005524">
    <property type="term" value="F:ATP binding"/>
    <property type="evidence" value="ECO:0007669"/>
    <property type="project" value="UniProtKB-KW"/>
</dbReference>
<sequence length="594" mass="66999">MGAHEKVKVNLLSKGQSWELFHTTVRANAILDNPSIRPLAEKVVTQCGGLPLALITVGRAMANKKLLQEWRAAVEALQDNAPELRGMKDRVLKSLKFSFDWLRTDTLRCCLLYCSLFPGDFEIDREQLVEYWIGEGFTDVGESTSDADMDRARGRGHTLITDLEAACLLERGKSDETNRVKLHDTVRDMALWLTSGSVQGYNKKFLVHAREGPEAPLLGTERWGDATRISFMDNWELILPSSIPYCPNAETLLMNGNPHTVGVYDALFTSLPMLRVLDLSHTGIAELPASIGLLVHLQYLNISLTRMVSLPKELGKLVNLRQLVMRWTRNLRRIPLEAFLPLSRLQSLNMSGSHYSWRWELTESDAEQQRGACLRDLERLDGLSELGLDITTSDCLNGLLSSRRFTRSMRFLSLLVVDGLTPSRLQAALSSMEKLQVLRLSHCAQVEELRFTADQVQSLVTLVLSSLPLSRVVVDGEAPLRCLRRLEITGCHSLRHITWAGRLPCIESIVVSCFDSMEELLEGDEVDVVEGRPFPMLRMMNLRLLPMLKSIAPTPIAFFRESQGLLLPRAEEASIWSQQCRKDQVDRWRAGMHT</sequence>
<feature type="domain" description="Disease resistance R13L4/SHOC-2-like LRR" evidence="4">
    <location>
        <begin position="270"/>
        <end position="534"/>
    </location>
</feature>
<keyword evidence="1" id="KW-0677">Repeat</keyword>
<dbReference type="SUPFAM" id="SSF52058">
    <property type="entry name" value="L domain-like"/>
    <property type="match status" value="1"/>
</dbReference>
<evidence type="ECO:0000259" key="3">
    <source>
        <dbReference type="Pfam" id="PF23559"/>
    </source>
</evidence>
<dbReference type="GO" id="GO:0002758">
    <property type="term" value="P:innate immune response-activating signaling pathway"/>
    <property type="evidence" value="ECO:0007669"/>
    <property type="project" value="UniProtKB-ARBA"/>
</dbReference>
<accession>A0A1D1XSG1</accession>
<reference evidence="5" key="1">
    <citation type="submission" date="2015-07" db="EMBL/GenBank/DDBJ databases">
        <title>Transcriptome Assembly of Anthurium amnicola.</title>
        <authorList>
            <person name="Suzuki J."/>
        </authorList>
    </citation>
    <scope>NUCLEOTIDE SEQUENCE</scope>
</reference>
<dbReference type="GO" id="GO:0042742">
    <property type="term" value="P:defense response to bacterium"/>
    <property type="evidence" value="ECO:0007669"/>
    <property type="project" value="UniProtKB-ARBA"/>
</dbReference>
<gene>
    <name evidence="5" type="primary">RPS2_82</name>
    <name evidence="5" type="ORF">g.126215</name>
</gene>
<dbReference type="Pfam" id="PF23559">
    <property type="entry name" value="WHD_DRP"/>
    <property type="match status" value="1"/>
</dbReference>
<dbReference type="InterPro" id="IPR036388">
    <property type="entry name" value="WH-like_DNA-bd_sf"/>
</dbReference>
<dbReference type="InterPro" id="IPR042197">
    <property type="entry name" value="Apaf_helical"/>
</dbReference>